<accession>K9VTA8</accession>
<evidence type="ECO:0000313" key="5">
    <source>
        <dbReference type="EMBL" id="AFZ11308.1"/>
    </source>
</evidence>
<dbReference type="PATRIC" id="fig|1173022.3.peg.350"/>
<reference evidence="5 6" key="1">
    <citation type="submission" date="2012-06" db="EMBL/GenBank/DDBJ databases">
        <title>Finished chromosome of genome of Crinalium epipsammum PCC 9333.</title>
        <authorList>
            <consortium name="US DOE Joint Genome Institute"/>
            <person name="Gugger M."/>
            <person name="Coursin T."/>
            <person name="Rippka R."/>
            <person name="Tandeau De Marsac N."/>
            <person name="Huntemann M."/>
            <person name="Wei C.-L."/>
            <person name="Han J."/>
            <person name="Detter J.C."/>
            <person name="Han C."/>
            <person name="Tapia R."/>
            <person name="Davenport K."/>
            <person name="Daligault H."/>
            <person name="Erkkila T."/>
            <person name="Gu W."/>
            <person name="Munk A.C.C."/>
            <person name="Teshima H."/>
            <person name="Xu Y."/>
            <person name="Chain P."/>
            <person name="Chen A."/>
            <person name="Krypides N."/>
            <person name="Mavromatis K."/>
            <person name="Markowitz V."/>
            <person name="Szeto E."/>
            <person name="Ivanova N."/>
            <person name="Mikhailova N."/>
            <person name="Ovchinnikova G."/>
            <person name="Pagani I."/>
            <person name="Pati A."/>
            <person name="Goodwin L."/>
            <person name="Peters L."/>
            <person name="Pitluck S."/>
            <person name="Woyke T."/>
            <person name="Kerfeld C."/>
        </authorList>
    </citation>
    <scope>NUCLEOTIDE SEQUENCE [LARGE SCALE GENOMIC DNA]</scope>
    <source>
        <strain evidence="5 6">PCC 9333</strain>
    </source>
</reference>
<dbReference type="Pfam" id="PF13613">
    <property type="entry name" value="HTH_Tnp_4"/>
    <property type="match status" value="1"/>
</dbReference>
<proteinExistence type="predicted"/>
<dbReference type="PANTHER" id="PTHR23080">
    <property type="entry name" value="THAP DOMAIN PROTEIN"/>
    <property type="match status" value="1"/>
</dbReference>
<evidence type="ECO:0000256" key="1">
    <source>
        <dbReference type="ARBA" id="ARBA00001968"/>
    </source>
</evidence>
<dbReference type="HOGENOM" id="CLU_073820_4_0_3"/>
<dbReference type="Pfam" id="PF13359">
    <property type="entry name" value="DDE_Tnp_4"/>
    <property type="match status" value="1"/>
</dbReference>
<evidence type="ECO:0000313" key="6">
    <source>
        <dbReference type="Proteomes" id="UP000010472"/>
    </source>
</evidence>
<dbReference type="AlphaFoldDB" id="K9VTA8"/>
<evidence type="ECO:0000259" key="3">
    <source>
        <dbReference type="Pfam" id="PF13359"/>
    </source>
</evidence>
<sequence length="301" mass="34816">MVASSLLEYITSNPQETKRLLGIDYQQLQWLIVEAEALFNQSQAVEEESKVRIIKKGGGRKPKLAVTEQILLTLVYLHHMPTFQLLGVQFGVSESTAHNIFHDWIKILGELLPPSLLEQVKKKSNNWEKYKEVLEQWILVVDSSEQARERPTDYSNQKKYYSGKKKSHTLKNQFIILPDGSEIVDVTIGKPGPSSDINLFRERREKFATSQKFKADKGYIGESQIETPHKKPKLQELSIDQKRENKEISTQRIVVEHIIRLVKIFRVATERFRLRPKHYDQVIQIVCGLVRLRIGALMLAM</sequence>
<dbReference type="STRING" id="1173022.Cri9333_0325"/>
<feature type="domain" description="DDE Tnp4" evidence="3">
    <location>
        <begin position="141"/>
        <end position="290"/>
    </location>
</feature>
<keyword evidence="2" id="KW-0479">Metal-binding</keyword>
<dbReference type="Proteomes" id="UP000010472">
    <property type="component" value="Chromosome"/>
</dbReference>
<dbReference type="eggNOG" id="ENOG502ZAHV">
    <property type="taxonomic scope" value="Bacteria"/>
</dbReference>
<evidence type="ECO:0000259" key="4">
    <source>
        <dbReference type="Pfam" id="PF13613"/>
    </source>
</evidence>
<protein>
    <submittedName>
        <fullName evidence="5">Transposase IS4 family protein</fullName>
    </submittedName>
</protein>
<dbReference type="KEGG" id="cep:Cri9333_0325"/>
<keyword evidence="6" id="KW-1185">Reference proteome</keyword>
<dbReference type="GO" id="GO:0046872">
    <property type="term" value="F:metal ion binding"/>
    <property type="evidence" value="ECO:0007669"/>
    <property type="project" value="UniProtKB-KW"/>
</dbReference>
<dbReference type="RefSeq" id="WP_015201449.1">
    <property type="nucleotide sequence ID" value="NC_019753.1"/>
</dbReference>
<evidence type="ECO:0000256" key="2">
    <source>
        <dbReference type="ARBA" id="ARBA00022723"/>
    </source>
</evidence>
<feature type="domain" description="Transposase Helix-turn-helix" evidence="4">
    <location>
        <begin position="63"/>
        <end position="114"/>
    </location>
</feature>
<organism evidence="5 6">
    <name type="scientific">Crinalium epipsammum PCC 9333</name>
    <dbReference type="NCBI Taxonomy" id="1173022"/>
    <lineage>
        <taxon>Bacteria</taxon>
        <taxon>Bacillati</taxon>
        <taxon>Cyanobacteriota</taxon>
        <taxon>Cyanophyceae</taxon>
        <taxon>Gomontiellales</taxon>
        <taxon>Gomontiellaceae</taxon>
        <taxon>Crinalium</taxon>
    </lineage>
</organism>
<name>K9VTA8_9CYAN</name>
<gene>
    <name evidence="5" type="ORF">Cri9333_0325</name>
</gene>
<dbReference type="InterPro" id="IPR027805">
    <property type="entry name" value="Transposase_HTH_dom"/>
</dbReference>
<dbReference type="EMBL" id="CP003620">
    <property type="protein sequence ID" value="AFZ11308.1"/>
    <property type="molecule type" value="Genomic_DNA"/>
</dbReference>
<dbReference type="OrthoDB" id="465276at2"/>
<comment type="cofactor">
    <cofactor evidence="1">
        <name>a divalent metal cation</name>
        <dbReference type="ChEBI" id="CHEBI:60240"/>
    </cofactor>
</comment>
<dbReference type="InterPro" id="IPR027806">
    <property type="entry name" value="HARBI1_dom"/>
</dbReference>